<comment type="caution">
    <text evidence="3">The sequence shown here is derived from an EMBL/GenBank/DDBJ whole genome shotgun (WGS) entry which is preliminary data.</text>
</comment>
<feature type="coiled-coil region" evidence="1">
    <location>
        <begin position="204"/>
        <end position="231"/>
    </location>
</feature>
<dbReference type="Pfam" id="PF02195">
    <property type="entry name" value="ParB_N"/>
    <property type="match status" value="1"/>
</dbReference>
<dbReference type="InterPro" id="IPR029063">
    <property type="entry name" value="SAM-dependent_MTases_sf"/>
</dbReference>
<organism evidence="3 4">
    <name type="scientific">Chlorogloeopsis fritschii PCC 6912</name>
    <dbReference type="NCBI Taxonomy" id="211165"/>
    <lineage>
        <taxon>Bacteria</taxon>
        <taxon>Bacillati</taxon>
        <taxon>Cyanobacteriota</taxon>
        <taxon>Cyanophyceae</taxon>
        <taxon>Nostocales</taxon>
        <taxon>Chlorogloeopsidaceae</taxon>
        <taxon>Chlorogloeopsis</taxon>
    </lineage>
</organism>
<dbReference type="CDD" id="cd16409">
    <property type="entry name" value="ParB_N_like"/>
    <property type="match status" value="1"/>
</dbReference>
<evidence type="ECO:0000259" key="2">
    <source>
        <dbReference type="SMART" id="SM00470"/>
    </source>
</evidence>
<keyword evidence="1" id="KW-0175">Coiled coil</keyword>
<feature type="domain" description="ParB-like N-terminal" evidence="2">
    <location>
        <begin position="2"/>
        <end position="87"/>
    </location>
</feature>
<dbReference type="Gene3D" id="3.90.1530.10">
    <property type="entry name" value="Conserved hypothetical protein from pyrococcus furiosus pfu- 392566-001, ParB domain"/>
    <property type="match status" value="1"/>
</dbReference>
<dbReference type="GO" id="GO:0005694">
    <property type="term" value="C:chromosome"/>
    <property type="evidence" value="ECO:0007669"/>
    <property type="project" value="TreeGrafter"/>
</dbReference>
<dbReference type="InterPro" id="IPR050336">
    <property type="entry name" value="Chromosome_partition/occlusion"/>
</dbReference>
<dbReference type="SUPFAM" id="SSF110849">
    <property type="entry name" value="ParB/Sulfiredoxin"/>
    <property type="match status" value="1"/>
</dbReference>
<dbReference type="AlphaFoldDB" id="A0A433N0V6"/>
<gene>
    <name evidence="3" type="ORF">PCC6912_51260</name>
</gene>
<dbReference type="OrthoDB" id="9773571at2"/>
<proteinExistence type="predicted"/>
<evidence type="ECO:0000256" key="1">
    <source>
        <dbReference type="SAM" id="Coils"/>
    </source>
</evidence>
<dbReference type="SMART" id="SM00470">
    <property type="entry name" value="ParB"/>
    <property type="match status" value="1"/>
</dbReference>
<reference evidence="3 4" key="1">
    <citation type="journal article" date="2019" name="Genome Biol. Evol.">
        <title>Day and night: Metabolic profiles and evolutionary relationships of six axenic non-marine cyanobacteria.</title>
        <authorList>
            <person name="Will S.E."/>
            <person name="Henke P."/>
            <person name="Boedeker C."/>
            <person name="Huang S."/>
            <person name="Brinkmann H."/>
            <person name="Rohde M."/>
            <person name="Jarek M."/>
            <person name="Friedl T."/>
            <person name="Seufert S."/>
            <person name="Schumacher M."/>
            <person name="Overmann J."/>
            <person name="Neumann-Schaal M."/>
            <person name="Petersen J."/>
        </authorList>
    </citation>
    <scope>NUCLEOTIDE SEQUENCE [LARGE SCALE GENOMIC DNA]</scope>
    <source>
        <strain evidence="3 4">PCC 6912</strain>
    </source>
</reference>
<dbReference type="InterPro" id="IPR003115">
    <property type="entry name" value="ParB_N"/>
</dbReference>
<evidence type="ECO:0000313" key="4">
    <source>
        <dbReference type="Proteomes" id="UP000268857"/>
    </source>
</evidence>
<dbReference type="STRING" id="211165.GCA_000317285_03626"/>
<dbReference type="GO" id="GO:0007059">
    <property type="term" value="P:chromosome segregation"/>
    <property type="evidence" value="ECO:0007669"/>
    <property type="project" value="TreeGrafter"/>
</dbReference>
<evidence type="ECO:0000313" key="3">
    <source>
        <dbReference type="EMBL" id="RUR74609.1"/>
    </source>
</evidence>
<dbReference type="Proteomes" id="UP000268857">
    <property type="component" value="Unassembled WGS sequence"/>
</dbReference>
<sequence length="453" mass="50723">MPRIAINKIKIGVNRRPLNGEKVKELKESIQAMGLLNPITVDGDYKLIAGLHRLTACQMLGFEEIECNVVNYEDTEQARLAEIDENLIRNELEPLERHELWLEREQILQKLGLRAKPGDNQHTLKGSAMVAPPPKTTKEMAKKAGFSERTLQQGLQIAKGIHPEVKQLIKGTAIAKSTTVQLEIARAAAQERAVAEQAEKASELAKAMGKQQEAEKQAKVAEQARTKQKELQLVAFQSAMAQKKTKSALKKVPPQAQKTPDKRAIAQHSAQVKLGDELMLGRHLVYCGDTSSKEFKEMLPSNAALAIATVSPTWNHDYLIDEARVVAVLRSGGNIYEFCSRVRMPFQYELVIDNLYVSIFSHQPKSQPQIPINIEGVEGIVNYLINFYTSHQDNFVIAPFMGDAEILINCERMGRICFIGDENPEFVSRGITRWEKWTGKQAEKTNSISSIFV</sequence>
<name>A0A433N0V6_CHLFR</name>
<keyword evidence="4" id="KW-1185">Reference proteome</keyword>
<dbReference type="SUPFAM" id="SSF53335">
    <property type="entry name" value="S-adenosyl-L-methionine-dependent methyltransferases"/>
    <property type="match status" value="1"/>
</dbReference>
<dbReference type="RefSeq" id="WP_016875816.1">
    <property type="nucleotide sequence ID" value="NZ_AJLN01000097.1"/>
</dbReference>
<dbReference type="PANTHER" id="PTHR33375">
    <property type="entry name" value="CHROMOSOME-PARTITIONING PROTEIN PARB-RELATED"/>
    <property type="match status" value="1"/>
</dbReference>
<dbReference type="InterPro" id="IPR036086">
    <property type="entry name" value="ParB/Sulfiredoxin_sf"/>
</dbReference>
<accession>A0A433N0V6</accession>
<protein>
    <recommendedName>
        <fullName evidence="2">ParB-like N-terminal domain-containing protein</fullName>
    </recommendedName>
</protein>
<dbReference type="EMBL" id="RSCJ01000028">
    <property type="protein sequence ID" value="RUR74609.1"/>
    <property type="molecule type" value="Genomic_DNA"/>
</dbReference>
<dbReference type="PANTHER" id="PTHR33375:SF1">
    <property type="entry name" value="CHROMOSOME-PARTITIONING PROTEIN PARB-RELATED"/>
    <property type="match status" value="1"/>
</dbReference>